<dbReference type="EC" id="3.1.1.-" evidence="6"/>
<keyword evidence="7" id="KW-0812">Transmembrane</keyword>
<dbReference type="GO" id="GO:0071555">
    <property type="term" value="P:cell wall organization"/>
    <property type="evidence" value="ECO:0007669"/>
    <property type="project" value="UniProtKB-KW"/>
</dbReference>
<evidence type="ECO:0000313" key="9">
    <source>
        <dbReference type="Proteomes" id="UP000467840"/>
    </source>
</evidence>
<protein>
    <recommendedName>
        <fullName evidence="6">Pectin acetylesterase</fullName>
        <ecNumber evidence="6">3.1.1.-</ecNumber>
    </recommendedName>
</protein>
<dbReference type="EMBL" id="JAAGAX010000009">
    <property type="protein sequence ID" value="KAF2303136.1"/>
    <property type="molecule type" value="Genomic_DNA"/>
</dbReference>
<proteinExistence type="inferred from homology"/>
<comment type="similarity">
    <text evidence="3 6">Belongs to the pectinacetylesterase family.</text>
</comment>
<reference evidence="8 9" key="1">
    <citation type="journal article" date="2020" name="Mol. Plant">
        <title>The Chromosome-Based Rubber Tree Genome Provides New Insights into Spurge Genome Evolution and Rubber Biosynthesis.</title>
        <authorList>
            <person name="Liu J."/>
            <person name="Shi C."/>
            <person name="Shi C.C."/>
            <person name="Li W."/>
            <person name="Zhang Q.J."/>
            <person name="Zhang Y."/>
            <person name="Li K."/>
            <person name="Lu H.F."/>
            <person name="Shi C."/>
            <person name="Zhu S.T."/>
            <person name="Xiao Z.Y."/>
            <person name="Nan H."/>
            <person name="Yue Y."/>
            <person name="Zhu X.G."/>
            <person name="Wu Y."/>
            <person name="Hong X.N."/>
            <person name="Fan G.Y."/>
            <person name="Tong Y."/>
            <person name="Zhang D."/>
            <person name="Mao C.L."/>
            <person name="Liu Y.L."/>
            <person name="Hao S.J."/>
            <person name="Liu W.Q."/>
            <person name="Lv M.Q."/>
            <person name="Zhang H.B."/>
            <person name="Liu Y."/>
            <person name="Hu-Tang G.R."/>
            <person name="Wang J.P."/>
            <person name="Wang J.H."/>
            <person name="Sun Y.H."/>
            <person name="Ni S.B."/>
            <person name="Chen W.B."/>
            <person name="Zhang X.C."/>
            <person name="Jiao Y.N."/>
            <person name="Eichler E.E."/>
            <person name="Li G.H."/>
            <person name="Liu X."/>
            <person name="Gao L.Z."/>
        </authorList>
    </citation>
    <scope>NUCLEOTIDE SEQUENCE [LARGE SCALE GENOMIC DNA]</scope>
    <source>
        <strain evidence="9">cv. GT1</strain>
        <tissue evidence="8">Leaf</tissue>
    </source>
</reference>
<dbReference type="InterPro" id="IPR004963">
    <property type="entry name" value="PAE/NOTUM"/>
</dbReference>
<dbReference type="Pfam" id="PF03283">
    <property type="entry name" value="PAE"/>
    <property type="match status" value="3"/>
</dbReference>
<evidence type="ECO:0000256" key="7">
    <source>
        <dbReference type="SAM" id="Phobius"/>
    </source>
</evidence>
<name>A0A6A6LSU6_HEVBR</name>
<evidence type="ECO:0000256" key="2">
    <source>
        <dbReference type="ARBA" id="ARBA00004191"/>
    </source>
</evidence>
<keyword evidence="7" id="KW-0472">Membrane</keyword>
<comment type="subcellular location">
    <subcellularLocation>
        <location evidence="2 6">Secreted</location>
        <location evidence="2 6">Cell wall</location>
    </subcellularLocation>
</comment>
<evidence type="ECO:0000256" key="6">
    <source>
        <dbReference type="RuleBase" id="RU363114"/>
    </source>
</evidence>
<sequence>MANPKLRSLLWWRKWAKKDWAIAAVGFTIFISALAFLFDSRTNDLDISTAEDLVDLTLLQNAKDRGAFCLDGSSPGYHFQEGFGSGSRNWLLHIEISSTGTKSIYVTVMVHLLLAILKNVTNLYFSGQLIWESVMDELLSIGLSNANQALLSGCSAGGLATLIHCDNFRDLMPKDATVKCLADAGFFLDEVFLKVCPRTVLQEWTHPRQCLFPQEIIKGIRTPLFLVNPAYDYWQTIAEAVGDWYFNRRVVNEVDCPYPCNPTCYNMEFA</sequence>
<comment type="function">
    <text evidence="1 6">Hydrolyzes acetyl esters in homogalacturonan regions of pectin. In type I primary cell wall, galacturonic acid residues of pectin can be acetylated at the O-2 and O-3 positions. Decreasing the degree of acetylation of pectin gels in vitro alters their physical properties.</text>
</comment>
<dbReference type="AlphaFoldDB" id="A0A6A6LSU6"/>
<evidence type="ECO:0000313" key="8">
    <source>
        <dbReference type="EMBL" id="KAF2303136.1"/>
    </source>
</evidence>
<evidence type="ECO:0000256" key="1">
    <source>
        <dbReference type="ARBA" id="ARBA00003534"/>
    </source>
</evidence>
<dbReference type="Proteomes" id="UP000467840">
    <property type="component" value="Chromosome 16"/>
</dbReference>
<keyword evidence="4 6" id="KW-0134">Cell wall</keyword>
<keyword evidence="6" id="KW-0378">Hydrolase</keyword>
<gene>
    <name evidence="8" type="ORF">GH714_014078</name>
</gene>
<keyword evidence="6" id="KW-0964">Secreted</keyword>
<accession>A0A6A6LSU6</accession>
<organism evidence="8 9">
    <name type="scientific">Hevea brasiliensis</name>
    <name type="common">Para rubber tree</name>
    <name type="synonym">Siphonia brasiliensis</name>
    <dbReference type="NCBI Taxonomy" id="3981"/>
    <lineage>
        <taxon>Eukaryota</taxon>
        <taxon>Viridiplantae</taxon>
        <taxon>Streptophyta</taxon>
        <taxon>Embryophyta</taxon>
        <taxon>Tracheophyta</taxon>
        <taxon>Spermatophyta</taxon>
        <taxon>Magnoliopsida</taxon>
        <taxon>eudicotyledons</taxon>
        <taxon>Gunneridae</taxon>
        <taxon>Pentapetalae</taxon>
        <taxon>rosids</taxon>
        <taxon>fabids</taxon>
        <taxon>Malpighiales</taxon>
        <taxon>Euphorbiaceae</taxon>
        <taxon>Crotonoideae</taxon>
        <taxon>Micrandreae</taxon>
        <taxon>Hevea</taxon>
    </lineage>
</organism>
<keyword evidence="7" id="KW-1133">Transmembrane helix</keyword>
<dbReference type="PANTHER" id="PTHR21562">
    <property type="entry name" value="NOTUM-RELATED"/>
    <property type="match status" value="1"/>
</dbReference>
<evidence type="ECO:0000256" key="4">
    <source>
        <dbReference type="ARBA" id="ARBA00022512"/>
    </source>
</evidence>
<comment type="caution">
    <text evidence="8">The sequence shown here is derived from an EMBL/GenBank/DDBJ whole genome shotgun (WGS) entry which is preliminary data.</text>
</comment>
<evidence type="ECO:0000256" key="5">
    <source>
        <dbReference type="ARBA" id="ARBA00023316"/>
    </source>
</evidence>
<evidence type="ECO:0000256" key="3">
    <source>
        <dbReference type="ARBA" id="ARBA00005784"/>
    </source>
</evidence>
<keyword evidence="9" id="KW-1185">Reference proteome</keyword>
<keyword evidence="5 6" id="KW-0961">Cell wall biogenesis/degradation</keyword>
<feature type="transmembrane region" description="Helical" evidence="7">
    <location>
        <begin position="20"/>
        <end position="38"/>
    </location>
</feature>
<dbReference type="GO" id="GO:0016787">
    <property type="term" value="F:hydrolase activity"/>
    <property type="evidence" value="ECO:0007669"/>
    <property type="project" value="UniProtKB-KW"/>
</dbReference>
<dbReference type="PANTHER" id="PTHR21562:SF83">
    <property type="entry name" value="PECTIN ACETYLESTERASE 4"/>
    <property type="match status" value="1"/>
</dbReference>